<evidence type="ECO:0000313" key="3">
    <source>
        <dbReference type="EMBL" id="RUO79976.1"/>
    </source>
</evidence>
<name>A0A432ZQ71_9GAMM</name>
<feature type="domain" description="Ferrous iron transporter FeoA-like" evidence="2">
    <location>
        <begin position="1"/>
        <end position="75"/>
    </location>
</feature>
<comment type="caution">
    <text evidence="3">The sequence shown here is derived from an EMBL/GenBank/DDBJ whole genome shotgun (WGS) entry which is preliminary data.</text>
</comment>
<dbReference type="InterPro" id="IPR038157">
    <property type="entry name" value="FeoA_core_dom"/>
</dbReference>
<sequence>MTLWDLQANQIAHVQNFHNALSTTVANRLEEMGFCQGQPIVCLRRSPLKGPLVVQLGDCVYSLEQTIAEQIHLTAA</sequence>
<dbReference type="Proteomes" id="UP000287996">
    <property type="component" value="Unassembled WGS sequence"/>
</dbReference>
<proteinExistence type="predicted"/>
<keyword evidence="4" id="KW-1185">Reference proteome</keyword>
<evidence type="ECO:0000259" key="2">
    <source>
        <dbReference type="SMART" id="SM00899"/>
    </source>
</evidence>
<organism evidence="3 4">
    <name type="scientific">Idiomarina tyrosinivorans</name>
    <dbReference type="NCBI Taxonomy" id="1445662"/>
    <lineage>
        <taxon>Bacteria</taxon>
        <taxon>Pseudomonadati</taxon>
        <taxon>Pseudomonadota</taxon>
        <taxon>Gammaproteobacteria</taxon>
        <taxon>Alteromonadales</taxon>
        <taxon>Idiomarinaceae</taxon>
        <taxon>Idiomarina</taxon>
    </lineage>
</organism>
<dbReference type="RefSeq" id="WP_126842152.1">
    <property type="nucleotide sequence ID" value="NZ_PIQH01000007.1"/>
</dbReference>
<dbReference type="AlphaFoldDB" id="A0A432ZQ71"/>
<dbReference type="Gene3D" id="2.30.30.90">
    <property type="match status" value="1"/>
</dbReference>
<protein>
    <submittedName>
        <fullName evidence="3">Ferrous iron transport protein A</fullName>
    </submittedName>
</protein>
<evidence type="ECO:0000313" key="4">
    <source>
        <dbReference type="Proteomes" id="UP000287996"/>
    </source>
</evidence>
<evidence type="ECO:0000256" key="1">
    <source>
        <dbReference type="ARBA" id="ARBA00023004"/>
    </source>
</evidence>
<gene>
    <name evidence="3" type="ORF">CWI84_08425</name>
</gene>
<keyword evidence="1" id="KW-0408">Iron</keyword>
<accession>A0A432ZQ71</accession>
<dbReference type="InterPro" id="IPR007167">
    <property type="entry name" value="Fe-transptr_FeoA-like"/>
</dbReference>
<dbReference type="OrthoDB" id="5770927at2"/>
<dbReference type="EMBL" id="PIQH01000007">
    <property type="protein sequence ID" value="RUO79976.1"/>
    <property type="molecule type" value="Genomic_DNA"/>
</dbReference>
<dbReference type="SUPFAM" id="SSF50037">
    <property type="entry name" value="C-terminal domain of transcriptional repressors"/>
    <property type="match status" value="1"/>
</dbReference>
<reference evidence="3 4" key="1">
    <citation type="journal article" date="2011" name="Front. Microbiol.">
        <title>Genomic signatures of strain selection and enhancement in Bacillus atrophaeus var. globigii, a historical biowarfare simulant.</title>
        <authorList>
            <person name="Gibbons H.S."/>
            <person name="Broomall S.M."/>
            <person name="McNew L.A."/>
            <person name="Daligault H."/>
            <person name="Chapman C."/>
            <person name="Bruce D."/>
            <person name="Karavis M."/>
            <person name="Krepps M."/>
            <person name="McGregor P.A."/>
            <person name="Hong C."/>
            <person name="Park K.H."/>
            <person name="Akmal A."/>
            <person name="Feldman A."/>
            <person name="Lin J.S."/>
            <person name="Chang W.E."/>
            <person name="Higgs B.W."/>
            <person name="Demirev P."/>
            <person name="Lindquist J."/>
            <person name="Liem A."/>
            <person name="Fochler E."/>
            <person name="Read T.D."/>
            <person name="Tapia R."/>
            <person name="Johnson S."/>
            <person name="Bishop-Lilly K.A."/>
            <person name="Detter C."/>
            <person name="Han C."/>
            <person name="Sozhamannan S."/>
            <person name="Rosenzweig C.N."/>
            <person name="Skowronski E.W."/>
        </authorList>
    </citation>
    <scope>NUCLEOTIDE SEQUENCE [LARGE SCALE GENOMIC DNA]</scope>
    <source>
        <strain evidence="3 4">CC-PW-9</strain>
    </source>
</reference>
<dbReference type="InterPro" id="IPR008988">
    <property type="entry name" value="Transcriptional_repressor_C"/>
</dbReference>
<dbReference type="SMART" id="SM00899">
    <property type="entry name" value="FeoA"/>
    <property type="match status" value="1"/>
</dbReference>
<dbReference type="GO" id="GO:0046914">
    <property type="term" value="F:transition metal ion binding"/>
    <property type="evidence" value="ECO:0007669"/>
    <property type="project" value="InterPro"/>
</dbReference>
<dbReference type="Pfam" id="PF04023">
    <property type="entry name" value="FeoA"/>
    <property type="match status" value="1"/>
</dbReference>